<dbReference type="STRING" id="767769.A0A1L9U966"/>
<protein>
    <recommendedName>
        <fullName evidence="2">Alpha/beta hydrolase fold-3 domain-containing protein</fullName>
    </recommendedName>
</protein>
<proteinExistence type="predicted"/>
<dbReference type="VEuPathDB" id="FungiDB:ASPBRDRAFT_185119"/>
<dbReference type="SUPFAM" id="SSF53474">
    <property type="entry name" value="alpha/beta-Hydrolases"/>
    <property type="match status" value="1"/>
</dbReference>
<dbReference type="GeneID" id="93572525"/>
<dbReference type="RefSeq" id="XP_067475476.1">
    <property type="nucleotide sequence ID" value="XM_067620037.1"/>
</dbReference>
<dbReference type="Pfam" id="PF07859">
    <property type="entry name" value="Abhydrolase_3"/>
    <property type="match status" value="1"/>
</dbReference>
<dbReference type="InterPro" id="IPR013094">
    <property type="entry name" value="AB_hydrolase_3"/>
</dbReference>
<keyword evidence="4" id="KW-1185">Reference proteome</keyword>
<keyword evidence="1" id="KW-0378">Hydrolase</keyword>
<name>A0A1L9U966_ASPBC</name>
<dbReference type="InterPro" id="IPR029058">
    <property type="entry name" value="AB_hydrolase_fold"/>
</dbReference>
<dbReference type="OMA" id="DDFWKWL"/>
<dbReference type="Gene3D" id="3.40.50.1820">
    <property type="entry name" value="alpha/beta hydrolase"/>
    <property type="match status" value="1"/>
</dbReference>
<organism evidence="3 4">
    <name type="scientific">Aspergillus brasiliensis (strain CBS 101740 / IMI 381727 / IBT 21946)</name>
    <dbReference type="NCBI Taxonomy" id="767769"/>
    <lineage>
        <taxon>Eukaryota</taxon>
        <taxon>Fungi</taxon>
        <taxon>Dikarya</taxon>
        <taxon>Ascomycota</taxon>
        <taxon>Pezizomycotina</taxon>
        <taxon>Eurotiomycetes</taxon>
        <taxon>Eurotiomycetidae</taxon>
        <taxon>Eurotiales</taxon>
        <taxon>Aspergillaceae</taxon>
        <taxon>Aspergillus</taxon>
        <taxon>Aspergillus subgen. Circumdati</taxon>
    </lineage>
</organism>
<dbReference type="Proteomes" id="UP000184499">
    <property type="component" value="Unassembled WGS sequence"/>
</dbReference>
<dbReference type="AlphaFoldDB" id="A0A1L9U966"/>
<gene>
    <name evidence="3" type="ORF">ASPBRDRAFT_185119</name>
</gene>
<evidence type="ECO:0000259" key="2">
    <source>
        <dbReference type="Pfam" id="PF07859"/>
    </source>
</evidence>
<dbReference type="PANTHER" id="PTHR48081">
    <property type="entry name" value="AB HYDROLASE SUPERFAMILY PROTEIN C4A8.06C"/>
    <property type="match status" value="1"/>
</dbReference>
<evidence type="ECO:0000256" key="1">
    <source>
        <dbReference type="ARBA" id="ARBA00022801"/>
    </source>
</evidence>
<dbReference type="InterPro" id="IPR050300">
    <property type="entry name" value="GDXG_lipolytic_enzyme"/>
</dbReference>
<accession>A0A1L9U966</accession>
<evidence type="ECO:0000313" key="4">
    <source>
        <dbReference type="Proteomes" id="UP000184499"/>
    </source>
</evidence>
<dbReference type="GO" id="GO:0016787">
    <property type="term" value="F:hydrolase activity"/>
    <property type="evidence" value="ECO:0007669"/>
    <property type="project" value="UniProtKB-KW"/>
</dbReference>
<sequence length="331" mass="36741">MAFQLHSKFDGFDLIQATYKKIGDHAIETSVLVPHTPCTGKRPTIIRFHGGGLVCGDSLEPQYWPQWLSDLALLHGAVIVCPNYRLMPEANGLDIYDDVEDFWTWLHTPVIHEILAAHQTPTDLDLTRIILAGDSAGGLLSINLALSHGDSIRAAIATYPPVALNAPEFTETRTILPVGVDTPKSSITEYLTSHPLPRRQVSSGATPTRWSLMLAATQHGVIGKWYAQGSEESPRRELIYPMERLGNPGVQIPRGGIILLHGRQDSVVPVQQSERFVARAREVTQGQLVSDMVVLVPRDGEHEFDAELRYDEPWLKNALKKVVETWLELSV</sequence>
<dbReference type="PANTHER" id="PTHR48081:SF3">
    <property type="entry name" value="ALPHA_BETA HYDROLASE FOLD-3 DOMAIN-CONTAINING PROTEIN"/>
    <property type="match status" value="1"/>
</dbReference>
<evidence type="ECO:0000313" key="3">
    <source>
        <dbReference type="EMBL" id="OJJ68227.1"/>
    </source>
</evidence>
<dbReference type="OrthoDB" id="19653at2759"/>
<dbReference type="EMBL" id="KV878691">
    <property type="protein sequence ID" value="OJJ68227.1"/>
    <property type="molecule type" value="Genomic_DNA"/>
</dbReference>
<reference evidence="4" key="1">
    <citation type="journal article" date="2017" name="Genome Biol.">
        <title>Comparative genomics reveals high biological diversity and specific adaptations in the industrially and medically important fungal genus Aspergillus.</title>
        <authorList>
            <person name="de Vries R.P."/>
            <person name="Riley R."/>
            <person name="Wiebenga A."/>
            <person name="Aguilar-Osorio G."/>
            <person name="Amillis S."/>
            <person name="Uchima C.A."/>
            <person name="Anderluh G."/>
            <person name="Asadollahi M."/>
            <person name="Askin M."/>
            <person name="Barry K."/>
            <person name="Battaglia E."/>
            <person name="Bayram O."/>
            <person name="Benocci T."/>
            <person name="Braus-Stromeyer S.A."/>
            <person name="Caldana C."/>
            <person name="Canovas D."/>
            <person name="Cerqueira G.C."/>
            <person name="Chen F."/>
            <person name="Chen W."/>
            <person name="Choi C."/>
            <person name="Clum A."/>
            <person name="Dos Santos R.A."/>
            <person name="Damasio A.R."/>
            <person name="Diallinas G."/>
            <person name="Emri T."/>
            <person name="Fekete E."/>
            <person name="Flipphi M."/>
            <person name="Freyberg S."/>
            <person name="Gallo A."/>
            <person name="Gournas C."/>
            <person name="Habgood R."/>
            <person name="Hainaut M."/>
            <person name="Harispe M.L."/>
            <person name="Henrissat B."/>
            <person name="Hilden K.S."/>
            <person name="Hope R."/>
            <person name="Hossain A."/>
            <person name="Karabika E."/>
            <person name="Karaffa L."/>
            <person name="Karanyi Z."/>
            <person name="Krasevec N."/>
            <person name="Kuo A."/>
            <person name="Kusch H."/>
            <person name="LaButti K."/>
            <person name="Lagendijk E.L."/>
            <person name="Lapidus A."/>
            <person name="Levasseur A."/>
            <person name="Lindquist E."/>
            <person name="Lipzen A."/>
            <person name="Logrieco A.F."/>
            <person name="MacCabe A."/>
            <person name="Maekelae M.R."/>
            <person name="Malavazi I."/>
            <person name="Melin P."/>
            <person name="Meyer V."/>
            <person name="Mielnichuk N."/>
            <person name="Miskei M."/>
            <person name="Molnar A.P."/>
            <person name="Mule G."/>
            <person name="Ngan C.Y."/>
            <person name="Orejas M."/>
            <person name="Orosz E."/>
            <person name="Ouedraogo J.P."/>
            <person name="Overkamp K.M."/>
            <person name="Park H.-S."/>
            <person name="Perrone G."/>
            <person name="Piumi F."/>
            <person name="Punt P.J."/>
            <person name="Ram A.F."/>
            <person name="Ramon A."/>
            <person name="Rauscher S."/>
            <person name="Record E."/>
            <person name="Riano-Pachon D.M."/>
            <person name="Robert V."/>
            <person name="Roehrig J."/>
            <person name="Ruller R."/>
            <person name="Salamov A."/>
            <person name="Salih N.S."/>
            <person name="Samson R.A."/>
            <person name="Sandor E."/>
            <person name="Sanguinetti M."/>
            <person name="Schuetze T."/>
            <person name="Sepcic K."/>
            <person name="Shelest E."/>
            <person name="Sherlock G."/>
            <person name="Sophianopoulou V."/>
            <person name="Squina F.M."/>
            <person name="Sun H."/>
            <person name="Susca A."/>
            <person name="Todd R.B."/>
            <person name="Tsang A."/>
            <person name="Unkles S.E."/>
            <person name="van de Wiele N."/>
            <person name="van Rossen-Uffink D."/>
            <person name="Oliveira J.V."/>
            <person name="Vesth T.C."/>
            <person name="Visser J."/>
            <person name="Yu J.-H."/>
            <person name="Zhou M."/>
            <person name="Andersen M.R."/>
            <person name="Archer D.B."/>
            <person name="Baker S.E."/>
            <person name="Benoit I."/>
            <person name="Brakhage A.A."/>
            <person name="Braus G.H."/>
            <person name="Fischer R."/>
            <person name="Frisvad J.C."/>
            <person name="Goldman G.H."/>
            <person name="Houbraken J."/>
            <person name="Oakley B."/>
            <person name="Pocsi I."/>
            <person name="Scazzocchio C."/>
            <person name="Seiboth B."/>
            <person name="vanKuyk P.A."/>
            <person name="Wortman J."/>
            <person name="Dyer P.S."/>
            <person name="Grigoriev I.V."/>
        </authorList>
    </citation>
    <scope>NUCLEOTIDE SEQUENCE [LARGE SCALE GENOMIC DNA]</scope>
    <source>
        <strain evidence="4">CBS 101740 / IMI 381727 / IBT 21946</strain>
    </source>
</reference>
<feature type="domain" description="Alpha/beta hydrolase fold-3" evidence="2">
    <location>
        <begin position="46"/>
        <end position="167"/>
    </location>
</feature>